<gene>
    <name evidence="3" type="ORF">GCM10023353_06640</name>
</gene>
<keyword evidence="2" id="KW-0812">Transmembrane</keyword>
<feature type="transmembrane region" description="Helical" evidence="2">
    <location>
        <begin position="67"/>
        <end position="87"/>
    </location>
</feature>
<dbReference type="InterPro" id="IPR019277">
    <property type="entry name" value="DUF2304"/>
</dbReference>
<dbReference type="Proteomes" id="UP001500839">
    <property type="component" value="Unassembled WGS sequence"/>
</dbReference>
<dbReference type="Pfam" id="PF10066">
    <property type="entry name" value="DUF2304"/>
    <property type="match status" value="1"/>
</dbReference>
<keyword evidence="2" id="KW-0472">Membrane</keyword>
<dbReference type="RefSeq" id="WP_200172151.1">
    <property type="nucleotide sequence ID" value="NZ_BAABKQ010000001.1"/>
</dbReference>
<evidence type="ECO:0000256" key="2">
    <source>
        <dbReference type="SAM" id="Phobius"/>
    </source>
</evidence>
<organism evidence="3 4">
    <name type="scientific">Tomitella cavernea</name>
    <dbReference type="NCBI Taxonomy" id="1387982"/>
    <lineage>
        <taxon>Bacteria</taxon>
        <taxon>Bacillati</taxon>
        <taxon>Actinomycetota</taxon>
        <taxon>Actinomycetes</taxon>
        <taxon>Mycobacteriales</taxon>
        <taxon>Tomitella</taxon>
    </lineage>
</organism>
<feature type="region of interest" description="Disordered" evidence="1">
    <location>
        <begin position="125"/>
        <end position="152"/>
    </location>
</feature>
<comment type="caution">
    <text evidence="3">The sequence shown here is derived from an EMBL/GenBank/DDBJ whole genome shotgun (WGS) entry which is preliminary data.</text>
</comment>
<proteinExistence type="predicted"/>
<keyword evidence="4" id="KW-1185">Reference proteome</keyword>
<dbReference type="EMBL" id="BAABKQ010000001">
    <property type="protein sequence ID" value="GAA4806205.1"/>
    <property type="molecule type" value="Genomic_DNA"/>
</dbReference>
<protein>
    <recommendedName>
        <fullName evidence="5">DUF2304 domain-containing protein</fullName>
    </recommendedName>
</protein>
<accession>A0ABP9CCG7</accession>
<evidence type="ECO:0000313" key="4">
    <source>
        <dbReference type="Proteomes" id="UP001500839"/>
    </source>
</evidence>
<reference evidence="4" key="1">
    <citation type="journal article" date="2019" name="Int. J. Syst. Evol. Microbiol.">
        <title>The Global Catalogue of Microorganisms (GCM) 10K type strain sequencing project: providing services to taxonomists for standard genome sequencing and annotation.</title>
        <authorList>
            <consortium name="The Broad Institute Genomics Platform"/>
            <consortium name="The Broad Institute Genome Sequencing Center for Infectious Disease"/>
            <person name="Wu L."/>
            <person name="Ma J."/>
        </authorList>
    </citation>
    <scope>NUCLEOTIDE SEQUENCE [LARGE SCALE GENOMIC DNA]</scope>
    <source>
        <strain evidence="4">JCM 18542</strain>
    </source>
</reference>
<name>A0ABP9CCG7_9ACTN</name>
<evidence type="ECO:0000313" key="3">
    <source>
        <dbReference type="EMBL" id="GAA4806205.1"/>
    </source>
</evidence>
<feature type="transmembrane region" description="Helical" evidence="2">
    <location>
        <begin position="6"/>
        <end position="22"/>
    </location>
</feature>
<keyword evidence="2" id="KW-1133">Transmembrane helix</keyword>
<feature type="compositionally biased region" description="Low complexity" evidence="1">
    <location>
        <begin position="125"/>
        <end position="139"/>
    </location>
</feature>
<feature type="transmembrane region" description="Helical" evidence="2">
    <location>
        <begin position="29"/>
        <end position="47"/>
    </location>
</feature>
<evidence type="ECO:0008006" key="5">
    <source>
        <dbReference type="Google" id="ProtNLM"/>
    </source>
</evidence>
<evidence type="ECO:0000256" key="1">
    <source>
        <dbReference type="SAM" id="MobiDB-lite"/>
    </source>
</evidence>
<sequence>MIIQIVLIVAVLVFFIYYLRSRGSSRSSALFKLLFLAFCLFGIYTVVRPNDLTEVAQAMGVDRGTDLMLYALVVTFGFTTVGTYLRFREQELRYTRLVRAIALQGAEIRIQEAAIEPAVRASAAGSAESPGAGSAGEDATAMDSADGPTRAG</sequence>